<evidence type="ECO:0000256" key="1">
    <source>
        <dbReference type="SAM" id="MobiDB-lite"/>
    </source>
</evidence>
<protein>
    <submittedName>
        <fullName evidence="2">Uncharacterized protein</fullName>
    </submittedName>
</protein>
<gene>
    <name evidence="2" type="ORF">QE152_g27462</name>
</gene>
<feature type="region of interest" description="Disordered" evidence="1">
    <location>
        <begin position="138"/>
        <end position="168"/>
    </location>
</feature>
<name>A0AAW1JS45_POPJA</name>
<reference evidence="2 3" key="1">
    <citation type="journal article" date="2024" name="BMC Genomics">
        <title>De novo assembly and annotation of Popillia japonica's genome with initial clues to its potential as an invasive pest.</title>
        <authorList>
            <person name="Cucini C."/>
            <person name="Boschi S."/>
            <person name="Funari R."/>
            <person name="Cardaioli E."/>
            <person name="Iannotti N."/>
            <person name="Marturano G."/>
            <person name="Paoli F."/>
            <person name="Bruttini M."/>
            <person name="Carapelli A."/>
            <person name="Frati F."/>
            <person name="Nardi F."/>
        </authorList>
    </citation>
    <scope>NUCLEOTIDE SEQUENCE [LARGE SCALE GENOMIC DNA]</scope>
    <source>
        <strain evidence="2">DMR45628</strain>
    </source>
</reference>
<accession>A0AAW1JS45</accession>
<comment type="caution">
    <text evidence="2">The sequence shown here is derived from an EMBL/GenBank/DDBJ whole genome shotgun (WGS) entry which is preliminary data.</text>
</comment>
<evidence type="ECO:0000313" key="2">
    <source>
        <dbReference type="EMBL" id="KAK9708041.1"/>
    </source>
</evidence>
<dbReference type="EMBL" id="JASPKY010000337">
    <property type="protein sequence ID" value="KAK9708041.1"/>
    <property type="molecule type" value="Genomic_DNA"/>
</dbReference>
<proteinExistence type="predicted"/>
<dbReference type="AlphaFoldDB" id="A0AAW1JS45"/>
<sequence>MKEKWRKILNEWKANGRGSKFSSVPKDEFPGLLKELMSQLQEKAIDNLKSGFRKTGIFPIDRQQVLNRLCNTIITNASETVRENVGNTFIEHLKKVRQEATTVRQIRRKKRLNVPPGKSISSTDFMNNENAEAQLITPSIDEDNIPDGTQPSTSGHKTNSDTDEISEDEIMIMISL</sequence>
<evidence type="ECO:0000313" key="3">
    <source>
        <dbReference type="Proteomes" id="UP001458880"/>
    </source>
</evidence>
<organism evidence="2 3">
    <name type="scientific">Popillia japonica</name>
    <name type="common">Japanese beetle</name>
    <dbReference type="NCBI Taxonomy" id="7064"/>
    <lineage>
        <taxon>Eukaryota</taxon>
        <taxon>Metazoa</taxon>
        <taxon>Ecdysozoa</taxon>
        <taxon>Arthropoda</taxon>
        <taxon>Hexapoda</taxon>
        <taxon>Insecta</taxon>
        <taxon>Pterygota</taxon>
        <taxon>Neoptera</taxon>
        <taxon>Endopterygota</taxon>
        <taxon>Coleoptera</taxon>
        <taxon>Polyphaga</taxon>
        <taxon>Scarabaeiformia</taxon>
        <taxon>Scarabaeidae</taxon>
        <taxon>Rutelinae</taxon>
        <taxon>Popillia</taxon>
    </lineage>
</organism>
<keyword evidence="3" id="KW-1185">Reference proteome</keyword>
<dbReference type="Proteomes" id="UP001458880">
    <property type="component" value="Unassembled WGS sequence"/>
</dbReference>
<feature type="compositionally biased region" description="Polar residues" evidence="1">
    <location>
        <begin position="147"/>
        <end position="157"/>
    </location>
</feature>